<organism evidence="1 2">
    <name type="scientific">Advenella mimigardefordensis (strain DSM 17166 / LMG 22922 / DPN7)</name>
    <dbReference type="NCBI Taxonomy" id="1247726"/>
    <lineage>
        <taxon>Bacteria</taxon>
        <taxon>Pseudomonadati</taxon>
        <taxon>Pseudomonadota</taxon>
        <taxon>Betaproteobacteria</taxon>
        <taxon>Burkholderiales</taxon>
        <taxon>Alcaligenaceae</taxon>
    </lineage>
</organism>
<proteinExistence type="predicted"/>
<dbReference type="AlphaFoldDB" id="W0PIY2"/>
<dbReference type="CDD" id="cd07996">
    <property type="entry name" value="WGR_MMR_like"/>
    <property type="match status" value="1"/>
</dbReference>
<evidence type="ECO:0000313" key="2">
    <source>
        <dbReference type="Proteomes" id="UP000019095"/>
    </source>
</evidence>
<dbReference type="PATRIC" id="fig|1247726.3.peg.4561"/>
<dbReference type="eggNOG" id="ENOG50338ZS">
    <property type="taxonomic scope" value="Bacteria"/>
</dbReference>
<accession>W0PIY2</accession>
<dbReference type="RefSeq" id="WP_025374869.1">
    <property type="nucleotide sequence ID" value="NZ_CP003916.1"/>
</dbReference>
<reference evidence="1 2" key="1">
    <citation type="journal article" date="2014" name="Microbiology">
        <title>Unravelling the complete genome sequence of Advenella mimigardefordensis strain DPN7T and novel insights in the catabolism of the xenobiotic polythioester precursor 3,3'-dithiodipropionate.</title>
        <authorList>
            <person name="Wubbeler J.H."/>
            <person name="Hiessl S."/>
            <person name="Schuldes J."/>
            <person name="Thurmer A."/>
            <person name="Daniel R."/>
            <person name="Steinbuchel A."/>
        </authorList>
    </citation>
    <scope>NUCLEOTIDE SEQUENCE [LARGE SCALE GENOMIC DNA]</scope>
    <source>
        <strain evidence="2">DSM 17166 / LMG 22922 / DPN7</strain>
        <plasmid evidence="1 2">24p</plasmid>
    </source>
</reference>
<sequence>MSTLHHPSNTSPLPQRQGLLPGTVSAVATTLSHETTPHYWVNAQTGRYYAARLLMNLFGQWELEQAWGSLSSRRGRRCYVPLGSLAQGQAQLQIVARRRQQRGYVHK</sequence>
<evidence type="ECO:0008006" key="3">
    <source>
        <dbReference type="Google" id="ProtNLM"/>
    </source>
</evidence>
<geneLocation type="plasmid" evidence="1 2">
    <name>24p</name>
</geneLocation>
<dbReference type="KEGG" id="amim:MIM_24p00180"/>
<dbReference type="Proteomes" id="UP000019095">
    <property type="component" value="Plasmid 24p"/>
</dbReference>
<gene>
    <name evidence="1" type="ORF">MIM_24p00180</name>
</gene>
<keyword evidence="1" id="KW-0614">Plasmid</keyword>
<evidence type="ECO:0000313" key="1">
    <source>
        <dbReference type="EMBL" id="AHG66181.1"/>
    </source>
</evidence>
<name>W0PIY2_ADVMD</name>
<keyword evidence="2" id="KW-1185">Reference proteome</keyword>
<dbReference type="OrthoDB" id="5801306at2"/>
<dbReference type="HOGENOM" id="CLU_2204455_0_0_4"/>
<protein>
    <recommendedName>
        <fullName evidence="3">WGR domain-containing protein</fullName>
    </recommendedName>
</protein>
<dbReference type="InterPro" id="IPR049809">
    <property type="entry name" value="YehF/YfeS-like_WGR"/>
</dbReference>
<dbReference type="EMBL" id="CP003916">
    <property type="protein sequence ID" value="AHG66181.1"/>
    <property type="molecule type" value="Genomic_DNA"/>
</dbReference>